<keyword evidence="1" id="KW-1133">Transmembrane helix</keyword>
<organism evidence="2 3">
    <name type="scientific">Photobacterium kishitanii</name>
    <dbReference type="NCBI Taxonomy" id="318456"/>
    <lineage>
        <taxon>Bacteria</taxon>
        <taxon>Pseudomonadati</taxon>
        <taxon>Pseudomonadota</taxon>
        <taxon>Gammaproteobacteria</taxon>
        <taxon>Vibrionales</taxon>
        <taxon>Vibrionaceae</taxon>
        <taxon>Photobacterium</taxon>
    </lineage>
</organism>
<dbReference type="EMBL" id="PYNF01000002">
    <property type="protein sequence ID" value="PSV00966.1"/>
    <property type="molecule type" value="Genomic_DNA"/>
</dbReference>
<name>A0A2T3KME1_9GAMM</name>
<evidence type="ECO:0000256" key="1">
    <source>
        <dbReference type="SAM" id="Phobius"/>
    </source>
</evidence>
<evidence type="ECO:0000313" key="3">
    <source>
        <dbReference type="Proteomes" id="UP000241426"/>
    </source>
</evidence>
<comment type="caution">
    <text evidence="2">The sequence shown here is derived from an EMBL/GenBank/DDBJ whole genome shotgun (WGS) entry which is preliminary data.</text>
</comment>
<keyword evidence="1" id="KW-0472">Membrane</keyword>
<sequence length="105" mass="11689">MINKITSTSTVQPYFNFGLYAGVVVLLALTILMFVYSYRGFVKKDKSIMSRVIHGVWGGMLTLVLLASTVSSYITTSKHISSNQDKLSHTLVKEGEVENIKTNQK</sequence>
<feature type="transmembrane region" description="Helical" evidence="1">
    <location>
        <begin position="17"/>
        <end position="36"/>
    </location>
</feature>
<dbReference type="Proteomes" id="UP000241426">
    <property type="component" value="Unassembled WGS sequence"/>
</dbReference>
<evidence type="ECO:0000313" key="2">
    <source>
        <dbReference type="EMBL" id="PSV00966.1"/>
    </source>
</evidence>
<dbReference type="AlphaFoldDB" id="A0A2T3KME1"/>
<feature type="transmembrane region" description="Helical" evidence="1">
    <location>
        <begin position="56"/>
        <end position="74"/>
    </location>
</feature>
<keyword evidence="1" id="KW-0812">Transmembrane</keyword>
<gene>
    <name evidence="2" type="ORF">C9J27_02775</name>
</gene>
<accession>A0A2T3KME1</accession>
<reference evidence="2 3" key="1">
    <citation type="submission" date="2018-01" db="EMBL/GenBank/DDBJ databases">
        <title>Whole genome sequencing of Histamine producing bacteria.</title>
        <authorList>
            <person name="Butler K."/>
        </authorList>
    </citation>
    <scope>NUCLEOTIDE SEQUENCE [LARGE SCALE GENOMIC DNA]</scope>
    <source>
        <strain evidence="2 3">FS-7.2</strain>
    </source>
</reference>
<protein>
    <submittedName>
        <fullName evidence="2">Uncharacterized protein</fullName>
    </submittedName>
</protein>
<proteinExistence type="predicted"/>